<protein>
    <submittedName>
        <fullName evidence="1">Uncharacterized protein</fullName>
    </submittedName>
</protein>
<sequence length="120" mass="13510">MSKIILRKCAPLSELIERKLGPAPRLRPVAPPKSGIENRGDAEGFREEYVDKEVVEVISEDCIRVIFACNKYIFMKRVVSSMCTEINSSALTDCGSCFTRTGYEASYEQPTCHKLDDVEQ</sequence>
<gene>
    <name evidence="1" type="primary">Acey_s0310.g2102</name>
    <name evidence="1" type="ORF">Y032_0310g2102</name>
</gene>
<evidence type="ECO:0000313" key="1">
    <source>
        <dbReference type="EMBL" id="EYB84774.1"/>
    </source>
</evidence>
<accession>A0A016S3E7</accession>
<comment type="caution">
    <text evidence="1">The sequence shown here is derived from an EMBL/GenBank/DDBJ whole genome shotgun (WGS) entry which is preliminary data.</text>
</comment>
<dbReference type="Proteomes" id="UP000024635">
    <property type="component" value="Unassembled WGS sequence"/>
</dbReference>
<name>A0A016S3E7_9BILA</name>
<keyword evidence="2" id="KW-1185">Reference proteome</keyword>
<reference evidence="2" key="1">
    <citation type="journal article" date="2015" name="Nat. Genet.">
        <title>The genome and transcriptome of the zoonotic hookworm Ancylostoma ceylanicum identify infection-specific gene families.</title>
        <authorList>
            <person name="Schwarz E.M."/>
            <person name="Hu Y."/>
            <person name="Antoshechkin I."/>
            <person name="Miller M.M."/>
            <person name="Sternberg P.W."/>
            <person name="Aroian R.V."/>
        </authorList>
    </citation>
    <scope>NUCLEOTIDE SEQUENCE</scope>
    <source>
        <strain evidence="2">HY135</strain>
    </source>
</reference>
<organism evidence="1 2">
    <name type="scientific">Ancylostoma ceylanicum</name>
    <dbReference type="NCBI Taxonomy" id="53326"/>
    <lineage>
        <taxon>Eukaryota</taxon>
        <taxon>Metazoa</taxon>
        <taxon>Ecdysozoa</taxon>
        <taxon>Nematoda</taxon>
        <taxon>Chromadorea</taxon>
        <taxon>Rhabditida</taxon>
        <taxon>Rhabditina</taxon>
        <taxon>Rhabditomorpha</taxon>
        <taxon>Strongyloidea</taxon>
        <taxon>Ancylostomatidae</taxon>
        <taxon>Ancylostomatinae</taxon>
        <taxon>Ancylostoma</taxon>
    </lineage>
</organism>
<dbReference type="EMBL" id="JARK01001646">
    <property type="protein sequence ID" value="EYB84774.1"/>
    <property type="molecule type" value="Genomic_DNA"/>
</dbReference>
<dbReference type="AlphaFoldDB" id="A0A016S3E7"/>
<evidence type="ECO:0000313" key="2">
    <source>
        <dbReference type="Proteomes" id="UP000024635"/>
    </source>
</evidence>
<proteinExistence type="predicted"/>